<accession>A0A0K1PLL4</accession>
<feature type="coiled-coil region" evidence="2">
    <location>
        <begin position="241"/>
        <end position="282"/>
    </location>
</feature>
<evidence type="ECO:0000313" key="3">
    <source>
        <dbReference type="EMBL" id="AKU94415.1"/>
    </source>
</evidence>
<sequence length="405" mass="45376">MSCEMGGPSIVERRRIWQVDPRMHCAVVGTCLALTDLHALARRARWRLDTSVSAYDVHSWFVDYMAFPNELSKLADKELEKRHRVTAKPFRRARTEAELEAVWKEVCAKGQIAGAFWGAMSHPRCSEALQWRLFGEVHMLSHLVGSSRRGDACRIHELEIANAALDERLVQSKQDHRAVVKERKKLEEDLALRTRDLERAEWRSRKALEKIAALEEVSTSGQLQARVDDLALRLTEAHSRAVAVEALLAETRVLLEEARREGAAASEQVRELTAENQALEIELATSVTCPLQQMSEDDEDQVGPALHGKRILCVGGRSNLVQYYRALVERRGGEFLHHDGGLEESLDAVTRALTTVDAVVCPIDCVSHAACLKVKRACKHLAKQFIPLRSSGLSSFARCLRVLAV</sequence>
<comment type="similarity">
    <text evidence="1">Belongs to the UPF0751 family.</text>
</comment>
<name>A0A0K1PLL4_9BACT</name>
<organism evidence="3 4">
    <name type="scientific">Labilithrix luteola</name>
    <dbReference type="NCBI Taxonomy" id="1391654"/>
    <lineage>
        <taxon>Bacteria</taxon>
        <taxon>Pseudomonadati</taxon>
        <taxon>Myxococcota</taxon>
        <taxon>Polyangia</taxon>
        <taxon>Polyangiales</taxon>
        <taxon>Labilitrichaceae</taxon>
        <taxon>Labilithrix</taxon>
    </lineage>
</organism>
<dbReference type="STRING" id="1391654.AKJ09_01079"/>
<evidence type="ECO:0000256" key="2">
    <source>
        <dbReference type="SAM" id="Coils"/>
    </source>
</evidence>
<dbReference type="KEGG" id="llu:AKJ09_01079"/>
<evidence type="ECO:0000313" key="4">
    <source>
        <dbReference type="Proteomes" id="UP000064967"/>
    </source>
</evidence>
<feature type="coiled-coil region" evidence="2">
    <location>
        <begin position="155"/>
        <end position="217"/>
    </location>
</feature>
<dbReference type="EMBL" id="CP012333">
    <property type="protein sequence ID" value="AKU94415.1"/>
    <property type="molecule type" value="Genomic_DNA"/>
</dbReference>
<proteinExistence type="inferred from homology"/>
<dbReference type="Pfam" id="PF10087">
    <property type="entry name" value="DUF2325"/>
    <property type="match status" value="1"/>
</dbReference>
<dbReference type="PATRIC" id="fig|1391654.3.peg.1099"/>
<dbReference type="OrthoDB" id="7829313at2"/>
<protein>
    <submittedName>
        <fullName evidence="3">Membrane protein involved in colicin uptake</fullName>
    </submittedName>
</protein>
<gene>
    <name evidence="3" type="ORF">AKJ09_01079</name>
</gene>
<dbReference type="InterPro" id="IPR016772">
    <property type="entry name" value="UCP020408"/>
</dbReference>
<dbReference type="RefSeq" id="WP_146646018.1">
    <property type="nucleotide sequence ID" value="NZ_CP012333.1"/>
</dbReference>
<dbReference type="Proteomes" id="UP000064967">
    <property type="component" value="Chromosome"/>
</dbReference>
<keyword evidence="4" id="KW-1185">Reference proteome</keyword>
<keyword evidence="2" id="KW-0175">Coiled coil</keyword>
<dbReference type="AlphaFoldDB" id="A0A0K1PLL4"/>
<evidence type="ECO:0000256" key="1">
    <source>
        <dbReference type="ARBA" id="ARBA00007189"/>
    </source>
</evidence>
<reference evidence="3 4" key="1">
    <citation type="submission" date="2015-08" db="EMBL/GenBank/DDBJ databases">
        <authorList>
            <person name="Babu N.S."/>
            <person name="Beckwith C.J."/>
            <person name="Beseler K.G."/>
            <person name="Brison A."/>
            <person name="Carone J.V."/>
            <person name="Caskin T.P."/>
            <person name="Diamond M."/>
            <person name="Durham M.E."/>
            <person name="Foxe J.M."/>
            <person name="Go M."/>
            <person name="Henderson B.A."/>
            <person name="Jones I.B."/>
            <person name="McGettigan J.A."/>
            <person name="Micheletti S.J."/>
            <person name="Nasrallah M.E."/>
            <person name="Ortiz D."/>
            <person name="Piller C.R."/>
            <person name="Privatt S.R."/>
            <person name="Schneider S.L."/>
            <person name="Sharp S."/>
            <person name="Smith T.C."/>
            <person name="Stanton J.D."/>
            <person name="Ullery H.E."/>
            <person name="Wilson R.J."/>
            <person name="Serrano M.G."/>
            <person name="Buck G."/>
            <person name="Lee V."/>
            <person name="Wang Y."/>
            <person name="Carvalho R."/>
            <person name="Voegtly L."/>
            <person name="Shi R."/>
            <person name="Duckworth R."/>
            <person name="Johnson A."/>
            <person name="Loviza R."/>
            <person name="Walstead R."/>
            <person name="Shah Z."/>
            <person name="Kiflezghi M."/>
            <person name="Wade K."/>
            <person name="Ball S.L."/>
            <person name="Bradley K.W."/>
            <person name="Asai D.J."/>
            <person name="Bowman C.A."/>
            <person name="Russell D.A."/>
            <person name="Pope W.H."/>
            <person name="Jacobs-Sera D."/>
            <person name="Hendrix R.W."/>
            <person name="Hatfull G.F."/>
        </authorList>
    </citation>
    <scope>NUCLEOTIDE SEQUENCE [LARGE SCALE GENOMIC DNA]</scope>
    <source>
        <strain evidence="3 4">DSM 27648</strain>
    </source>
</reference>